<dbReference type="GO" id="GO:0005576">
    <property type="term" value="C:extracellular region"/>
    <property type="evidence" value="ECO:0007669"/>
    <property type="project" value="UniProtKB-SubCell"/>
</dbReference>
<evidence type="ECO:0000256" key="2">
    <source>
        <dbReference type="ARBA" id="ARBA00022525"/>
    </source>
</evidence>
<evidence type="ECO:0000256" key="6">
    <source>
        <dbReference type="ARBA" id="ARBA00034121"/>
    </source>
</evidence>
<dbReference type="GO" id="GO:0030682">
    <property type="term" value="P:symbiont-mediated perturbation of host defenses"/>
    <property type="evidence" value="ECO:0007669"/>
    <property type="project" value="InterPro"/>
</dbReference>
<keyword evidence="4 7" id="KW-0732">Signal</keyword>
<comment type="subcellular location">
    <subcellularLocation>
        <location evidence="1">Secreted</location>
    </subcellularLocation>
</comment>
<feature type="chain" id="PRO_5002703476" evidence="7">
    <location>
        <begin position="19"/>
        <end position="208"/>
    </location>
</feature>
<evidence type="ECO:0000256" key="1">
    <source>
        <dbReference type="ARBA" id="ARBA00004613"/>
    </source>
</evidence>
<dbReference type="EMBL" id="EF639079">
    <property type="protein sequence ID" value="ABR27964.1"/>
    <property type="molecule type" value="mRNA"/>
</dbReference>
<dbReference type="Gene3D" id="2.40.128.20">
    <property type="match status" value="1"/>
</dbReference>
<keyword evidence="2" id="KW-0964">Secreted</keyword>
<evidence type="ECO:0000256" key="7">
    <source>
        <dbReference type="SAM" id="SignalP"/>
    </source>
</evidence>
<dbReference type="CDD" id="cd19423">
    <property type="entry name" value="lipocalin_LTBP1-like"/>
    <property type="match status" value="1"/>
</dbReference>
<evidence type="ECO:0000313" key="8">
    <source>
        <dbReference type="EMBL" id="ABR27964.1"/>
    </source>
</evidence>
<keyword evidence="3" id="KW-0800">Toxin</keyword>
<dbReference type="Pfam" id="PF03973">
    <property type="entry name" value="Triabin"/>
    <property type="match status" value="1"/>
</dbReference>
<comment type="similarity">
    <text evidence="6">Belongs to the calycin superfamily. Triabin family.</text>
</comment>
<proteinExistence type="evidence at transcript level"/>
<reference evidence="8" key="2">
    <citation type="journal article" date="2008" name="Insect Biochem. Mol. Biol.">
        <title>An insight into the sialome of the blood-sucking bug Triatoma infestans, a vector of Chagas' disease.</title>
        <authorList>
            <person name="Assumpcao T.C."/>
            <person name="Francischetti I.M."/>
            <person name="Andersen J.F."/>
            <person name="Schwarz A."/>
            <person name="Santana J.M."/>
            <person name="Ribeiro J.M."/>
        </authorList>
    </citation>
    <scope>NUCLEOTIDE SEQUENCE</scope>
    <source>
        <tissue evidence="8">Salivary gland</tissue>
    </source>
</reference>
<dbReference type="InterPro" id="IPR005657">
    <property type="entry name" value="Triabi/Procalin"/>
</dbReference>
<evidence type="ECO:0000256" key="5">
    <source>
        <dbReference type="ARBA" id="ARBA00023240"/>
    </source>
</evidence>
<keyword evidence="5" id="KW-1199">Hemostasis impairing toxin</keyword>
<accession>A6YPR8</accession>
<protein>
    <submittedName>
        <fullName evidence="8">Salivary lipocalin</fullName>
    </submittedName>
</protein>
<evidence type="ECO:0000256" key="3">
    <source>
        <dbReference type="ARBA" id="ARBA00022656"/>
    </source>
</evidence>
<dbReference type="GO" id="GO:0090729">
    <property type="term" value="F:toxin activity"/>
    <property type="evidence" value="ECO:0007669"/>
    <property type="project" value="UniProtKB-KW"/>
</dbReference>
<evidence type="ECO:0000256" key="4">
    <source>
        <dbReference type="ARBA" id="ARBA00022729"/>
    </source>
</evidence>
<dbReference type="SUPFAM" id="SSF50814">
    <property type="entry name" value="Lipocalins"/>
    <property type="match status" value="1"/>
</dbReference>
<name>A6YPR8_TRIIF</name>
<dbReference type="InterPro" id="IPR012674">
    <property type="entry name" value="Calycin"/>
</dbReference>
<feature type="signal peptide" evidence="7">
    <location>
        <begin position="1"/>
        <end position="18"/>
    </location>
</feature>
<organism evidence="8">
    <name type="scientific">Triatoma infestans</name>
    <name type="common">Assassin bug</name>
    <dbReference type="NCBI Taxonomy" id="30076"/>
    <lineage>
        <taxon>Eukaryota</taxon>
        <taxon>Metazoa</taxon>
        <taxon>Ecdysozoa</taxon>
        <taxon>Arthropoda</taxon>
        <taxon>Hexapoda</taxon>
        <taxon>Insecta</taxon>
        <taxon>Pterygota</taxon>
        <taxon>Neoptera</taxon>
        <taxon>Paraneoptera</taxon>
        <taxon>Hemiptera</taxon>
        <taxon>Heteroptera</taxon>
        <taxon>Panheteroptera</taxon>
        <taxon>Cimicomorpha</taxon>
        <taxon>Reduviidae</taxon>
        <taxon>Triatominae</taxon>
        <taxon>Triatoma</taxon>
    </lineage>
</organism>
<reference evidence="8" key="1">
    <citation type="submission" date="2007-05" db="EMBL/GenBank/DDBJ databases">
        <authorList>
            <person name="Douchkov D."/>
            <person name="Schweizer P."/>
        </authorList>
    </citation>
    <scope>NUCLEOTIDE SEQUENCE</scope>
    <source>
        <tissue evidence="8">Salivary gland</tissue>
    </source>
</reference>
<sequence length="208" mass="24043">MKTILTVILFAFLAFAFADYPTGLTECKHPIAMANFNPKKFLHGKWFVTNAKHGSNSTVCREYKAKQNGRNQELIGDGYYSFSGQTIYFTVRCKRLPNKKQQKQQPLKFTCTQKNPNVKSMKILFQLEVTVLHTDYANYAIMYRCVKFPPELQSLIEDNTLVLQRKANKPVDEDSCIHKILKQQDLLLESFKSRKGVKCLKPPKKKKN</sequence>
<dbReference type="AlphaFoldDB" id="A6YPR8"/>